<organism evidence="3 4">
    <name type="scientific">Pristionchus mayeri</name>
    <dbReference type="NCBI Taxonomy" id="1317129"/>
    <lineage>
        <taxon>Eukaryota</taxon>
        <taxon>Metazoa</taxon>
        <taxon>Ecdysozoa</taxon>
        <taxon>Nematoda</taxon>
        <taxon>Chromadorea</taxon>
        <taxon>Rhabditida</taxon>
        <taxon>Rhabditina</taxon>
        <taxon>Diplogasteromorpha</taxon>
        <taxon>Diplogasteroidea</taxon>
        <taxon>Neodiplogasteridae</taxon>
        <taxon>Pristionchus</taxon>
    </lineage>
</organism>
<feature type="compositionally biased region" description="Low complexity" evidence="1">
    <location>
        <begin position="414"/>
        <end position="440"/>
    </location>
</feature>
<feature type="compositionally biased region" description="Basic and acidic residues" evidence="1">
    <location>
        <begin position="387"/>
        <end position="406"/>
    </location>
</feature>
<evidence type="ECO:0000313" key="3">
    <source>
        <dbReference type="EMBL" id="GMR62435.1"/>
    </source>
</evidence>
<proteinExistence type="predicted"/>
<evidence type="ECO:0000313" key="4">
    <source>
        <dbReference type="Proteomes" id="UP001328107"/>
    </source>
</evidence>
<reference evidence="4" key="1">
    <citation type="submission" date="2022-10" db="EMBL/GenBank/DDBJ databases">
        <title>Genome assembly of Pristionchus species.</title>
        <authorList>
            <person name="Yoshida K."/>
            <person name="Sommer R.J."/>
        </authorList>
    </citation>
    <scope>NUCLEOTIDE SEQUENCE [LARGE SCALE GENOMIC DNA]</scope>
    <source>
        <strain evidence="4">RS5460</strain>
    </source>
</reference>
<comment type="caution">
    <text evidence="3">The sequence shown here is derived from an EMBL/GenBank/DDBJ whole genome shotgun (WGS) entry which is preliminary data.</text>
</comment>
<accession>A0AAN5DGM3</accession>
<feature type="compositionally biased region" description="Basic and acidic residues" evidence="1">
    <location>
        <begin position="274"/>
        <end position="285"/>
    </location>
</feature>
<feature type="compositionally biased region" description="Basic and acidic residues" evidence="1">
    <location>
        <begin position="519"/>
        <end position="546"/>
    </location>
</feature>
<feature type="compositionally biased region" description="Low complexity" evidence="1">
    <location>
        <begin position="373"/>
        <end position="383"/>
    </location>
</feature>
<feature type="compositionally biased region" description="Basic and acidic residues" evidence="1">
    <location>
        <begin position="689"/>
        <end position="700"/>
    </location>
</feature>
<evidence type="ECO:0008006" key="5">
    <source>
        <dbReference type="Google" id="ProtNLM"/>
    </source>
</evidence>
<feature type="compositionally biased region" description="Basic and acidic residues" evidence="1">
    <location>
        <begin position="1042"/>
        <end position="1053"/>
    </location>
</feature>
<protein>
    <recommendedName>
        <fullName evidence="5">FAM21/CAPZIP domain-containing protein</fullName>
    </recommendedName>
</protein>
<feature type="compositionally biased region" description="Basic and acidic residues" evidence="1">
    <location>
        <begin position="585"/>
        <end position="629"/>
    </location>
</feature>
<feature type="compositionally biased region" description="Pro residues" evidence="1">
    <location>
        <begin position="240"/>
        <end position="249"/>
    </location>
</feature>
<feature type="chain" id="PRO_5043043842" description="FAM21/CAPZIP domain-containing protein" evidence="2">
    <location>
        <begin position="25"/>
        <end position="1080"/>
    </location>
</feature>
<keyword evidence="2" id="KW-0732">Signal</keyword>
<feature type="compositionally biased region" description="Basic and acidic residues" evidence="1">
    <location>
        <begin position="637"/>
        <end position="669"/>
    </location>
</feature>
<gene>
    <name evidence="3" type="ORF">PMAYCL1PPCAC_32630</name>
</gene>
<dbReference type="Proteomes" id="UP001328107">
    <property type="component" value="Unassembled WGS sequence"/>
</dbReference>
<feature type="compositionally biased region" description="Basic and acidic residues" evidence="1">
    <location>
        <begin position="471"/>
        <end position="484"/>
    </location>
</feature>
<feature type="region of interest" description="Disordered" evidence="1">
    <location>
        <begin position="272"/>
        <end position="796"/>
    </location>
</feature>
<evidence type="ECO:0000256" key="1">
    <source>
        <dbReference type="SAM" id="MobiDB-lite"/>
    </source>
</evidence>
<feature type="compositionally biased region" description="Low complexity" evidence="1">
    <location>
        <begin position="1054"/>
        <end position="1063"/>
    </location>
</feature>
<feature type="non-terminal residue" evidence="3">
    <location>
        <position position="1"/>
    </location>
</feature>
<feature type="region of interest" description="Disordered" evidence="1">
    <location>
        <begin position="834"/>
        <end position="1080"/>
    </location>
</feature>
<feature type="compositionally biased region" description="Low complexity" evidence="1">
    <location>
        <begin position="677"/>
        <end position="687"/>
    </location>
</feature>
<dbReference type="AlphaFoldDB" id="A0AAN5DGM3"/>
<evidence type="ECO:0000256" key="2">
    <source>
        <dbReference type="SAM" id="SignalP"/>
    </source>
</evidence>
<dbReference type="EMBL" id="BTRK01000006">
    <property type="protein sequence ID" value="GMR62435.1"/>
    <property type="molecule type" value="Genomic_DNA"/>
</dbReference>
<feature type="compositionally biased region" description="Low complexity" evidence="1">
    <location>
        <begin position="936"/>
        <end position="974"/>
    </location>
</feature>
<feature type="region of interest" description="Disordered" evidence="1">
    <location>
        <begin position="184"/>
        <end position="256"/>
    </location>
</feature>
<feature type="signal peptide" evidence="2">
    <location>
        <begin position="1"/>
        <end position="24"/>
    </location>
</feature>
<keyword evidence="4" id="KW-1185">Reference proteome</keyword>
<name>A0AAN5DGM3_9BILA</name>
<sequence>LFRQVVFSFRVFLIVLSLSGMADLEQLRARASQWTLADDSKLITALSSLVDSMLSRAASFDASLVATSSAISRLHASIDTAESTIGLHSGTQFIEQRVMDDDYRPRRPSEPVPTLSLEQRQAIILGDIRGAMKSGLQMIDESFRRLGDESDPFIQYEPIDPYNRPIPPLIGSEAFHAMGRRKKREGAVVRETISVSVEQQPKGERESSPSSSSPALVPSPPASTSQFIGISAFPPAAEAPAPPPPPPMPTKVSPVPATDRSALNAQIASTLLGKRGEFKVPHDDGPSDVDTGLTPPLPPRSSLHPAHPAAPPPVVPPRGSIQHATAPELPPKRGEDQPSESIPLPAEPKKKSIFDFDSDDDDFATVLSRPTKTAASSLTLSSSMRSNESDEKSVRSQHEEQRKEPSTRLQAGPSSLVSELAAAAASKRAQQLAGTSSSSAPPLPPRSEKKAEETAPPAPLPNPFAASTPAPKREEKKEVVEKAKPAAAKKLSTAWTAPKKSIFDDDDSDFDELFKTPAKKKEEPKKEEVKREEHKKIEEKKPEEAPKPALRPPEKTKRKNLFDSDSDLEDFFKPKTPSVKKTSVPKREEPPKAAERLVERPLSNREKQEERREKEEKEQAEHGSAEKTHIAAPSSVESREPAEEIEHDPITADPVVSEKETRKSEERQAEVPPVAPPCASASPAVASTETERGEAEKEKPLSPLEQTAFTPLRESPPPFEQSQVPSKSASEERESSPFVLPKATPAAAPVKKELSVHFDSPPPFVQPEEESAEEGDQRDSSAAEDSDTEAMQGNRAAFMAQLNAKLAAKPPTGMGIRPVSMIETSSTPFLPSAVYRTSAVPPPPITRRAASETKPEGPLSHANKSRPKGPARRPPTTAKRVTSSSDSDDALKSATLPLPTVHRSTVVAAPRSPVASSPVKESPVVFRKTSDPKSPPASISRKSSSSSSLGADADPLSALSATHTSPYKGASAAPAKPPTAPMSRMTISSMPSAKTEATAAAPSTQSTDTKPKKSIFDSDSDDFFEKIGGSKTLPSKSSAFRSELESALKKDKAPAASSSSQKKGIFDDSDEDLDMFRKKK</sequence>